<gene>
    <name evidence="1" type="ORF">TorRG33x02_285840</name>
</gene>
<organism evidence="1 2">
    <name type="scientific">Trema orientale</name>
    <name type="common">Charcoal tree</name>
    <name type="synonym">Celtis orientalis</name>
    <dbReference type="NCBI Taxonomy" id="63057"/>
    <lineage>
        <taxon>Eukaryota</taxon>
        <taxon>Viridiplantae</taxon>
        <taxon>Streptophyta</taxon>
        <taxon>Embryophyta</taxon>
        <taxon>Tracheophyta</taxon>
        <taxon>Spermatophyta</taxon>
        <taxon>Magnoliopsida</taxon>
        <taxon>eudicotyledons</taxon>
        <taxon>Gunneridae</taxon>
        <taxon>Pentapetalae</taxon>
        <taxon>rosids</taxon>
        <taxon>fabids</taxon>
        <taxon>Rosales</taxon>
        <taxon>Cannabaceae</taxon>
        <taxon>Trema</taxon>
    </lineage>
</organism>
<dbReference type="EMBL" id="JXTC01000368">
    <property type="protein sequence ID" value="PON60100.1"/>
    <property type="molecule type" value="Genomic_DNA"/>
</dbReference>
<reference evidence="2" key="1">
    <citation type="submission" date="2016-06" db="EMBL/GenBank/DDBJ databases">
        <title>Parallel loss of symbiosis genes in relatives of nitrogen-fixing non-legume Parasponia.</title>
        <authorList>
            <person name="Van Velzen R."/>
            <person name="Holmer R."/>
            <person name="Bu F."/>
            <person name="Rutten L."/>
            <person name="Van Zeijl A."/>
            <person name="Liu W."/>
            <person name="Santuari L."/>
            <person name="Cao Q."/>
            <person name="Sharma T."/>
            <person name="Shen D."/>
            <person name="Roswanjaya Y."/>
            <person name="Wardhani T."/>
            <person name="Kalhor M.S."/>
            <person name="Jansen J."/>
            <person name="Van den Hoogen J."/>
            <person name="Gungor B."/>
            <person name="Hartog M."/>
            <person name="Hontelez J."/>
            <person name="Verver J."/>
            <person name="Yang W.-C."/>
            <person name="Schijlen E."/>
            <person name="Repin R."/>
            <person name="Schilthuizen M."/>
            <person name="Schranz E."/>
            <person name="Heidstra R."/>
            <person name="Miyata K."/>
            <person name="Fedorova E."/>
            <person name="Kohlen W."/>
            <person name="Bisseling T."/>
            <person name="Smit S."/>
            <person name="Geurts R."/>
        </authorList>
    </citation>
    <scope>NUCLEOTIDE SEQUENCE [LARGE SCALE GENOMIC DNA]</scope>
    <source>
        <strain evidence="2">cv. RG33-2</strain>
    </source>
</reference>
<keyword evidence="2" id="KW-1185">Reference proteome</keyword>
<evidence type="ECO:0000313" key="1">
    <source>
        <dbReference type="EMBL" id="PON60100.1"/>
    </source>
</evidence>
<dbReference type="AlphaFoldDB" id="A0A2P5CGC4"/>
<evidence type="ECO:0000313" key="2">
    <source>
        <dbReference type="Proteomes" id="UP000237000"/>
    </source>
</evidence>
<name>A0A2P5CGC4_TREOI</name>
<comment type="caution">
    <text evidence="1">The sequence shown here is derived from an EMBL/GenBank/DDBJ whole genome shotgun (WGS) entry which is preliminary data.</text>
</comment>
<dbReference type="InParanoid" id="A0A2P5CGC4"/>
<protein>
    <submittedName>
        <fullName evidence="1">Uncharacterized protein</fullName>
    </submittedName>
</protein>
<accession>A0A2P5CGC4</accession>
<proteinExistence type="predicted"/>
<dbReference type="Proteomes" id="UP000237000">
    <property type="component" value="Unassembled WGS sequence"/>
</dbReference>
<sequence length="114" mass="12760">MAGLSCFRSKPSILTGSKQRMRRIPTEYGVCMFLDHVPSLNDMGLLRQTSTNRETQQEYAVDDRMGQVGPTRPVNGVHELLVELPTLITTMFIEGYSDGPFLICSVIERATISH</sequence>